<dbReference type="RefSeq" id="WP_017742516.1">
    <property type="nucleotide sequence ID" value="NZ_KQ976354.1"/>
</dbReference>
<evidence type="ECO:0000313" key="1">
    <source>
        <dbReference type="EMBL" id="KYC43341.1"/>
    </source>
</evidence>
<dbReference type="OrthoDB" id="458990at2"/>
<dbReference type="EMBL" id="ANNX02000016">
    <property type="protein sequence ID" value="KYC43341.1"/>
    <property type="molecule type" value="Genomic_DNA"/>
</dbReference>
<dbReference type="Proteomes" id="UP000076925">
    <property type="component" value="Unassembled WGS sequence"/>
</dbReference>
<dbReference type="PANTHER" id="PTHR14136:SF17">
    <property type="entry name" value="BTB_POZ DOMAIN-CONTAINING PROTEIN KCTD9"/>
    <property type="match status" value="1"/>
</dbReference>
<dbReference type="InterPro" id="IPR001646">
    <property type="entry name" value="5peptide_repeat"/>
</dbReference>
<dbReference type="SUPFAM" id="SSF141571">
    <property type="entry name" value="Pentapeptide repeat-like"/>
    <property type="match status" value="1"/>
</dbReference>
<dbReference type="STRING" id="128403.WA1_14780"/>
<reference evidence="1 2" key="1">
    <citation type="journal article" date="2013" name="Genome Biol. Evol.">
        <title>Genomes of Stigonematalean cyanobacteria (subsection V) and the evolution of oxygenic photosynthesis from prokaryotes to plastids.</title>
        <authorList>
            <person name="Dagan T."/>
            <person name="Roettger M."/>
            <person name="Stucken K."/>
            <person name="Landan G."/>
            <person name="Koch R."/>
            <person name="Major P."/>
            <person name="Gould S.B."/>
            <person name="Goremykin V.V."/>
            <person name="Rippka R."/>
            <person name="Tandeau de Marsac N."/>
            <person name="Gugger M."/>
            <person name="Lockhart P.J."/>
            <person name="Allen J.F."/>
            <person name="Brune I."/>
            <person name="Maus I."/>
            <person name="Puhler A."/>
            <person name="Martin W.F."/>
        </authorList>
    </citation>
    <scope>NUCLEOTIDE SEQUENCE [LARGE SCALE GENOMIC DNA]</scope>
    <source>
        <strain evidence="1 2">PCC 7110</strain>
    </source>
</reference>
<accession>A0A139XF89</accession>
<evidence type="ECO:0000313" key="2">
    <source>
        <dbReference type="Proteomes" id="UP000076925"/>
    </source>
</evidence>
<proteinExistence type="predicted"/>
<dbReference type="Pfam" id="PF00805">
    <property type="entry name" value="Pentapeptide"/>
    <property type="match status" value="2"/>
</dbReference>
<keyword evidence="2" id="KW-1185">Reference proteome</keyword>
<dbReference type="PANTHER" id="PTHR14136">
    <property type="entry name" value="BTB_POZ DOMAIN-CONTAINING PROTEIN KCTD9"/>
    <property type="match status" value="1"/>
</dbReference>
<protein>
    <recommendedName>
        <fullName evidence="3">Low-complexity protein</fullName>
    </recommendedName>
</protein>
<sequence>MLNPTVKNLRNSAIQFLEQNPEERLHNLKELGIARYDFLTKMRFNESNIICVMRFLQNPNQLKFPNLTGADLSSLVLDEVNFIRGNLSEVNLRESSLMNADLIFTNFTRADLRNANLSGATLNQTIWLNTLVKGCELGEGIGLTQYQRDDLLLRGAKFTVTS</sequence>
<dbReference type="AlphaFoldDB" id="A0A139XF89"/>
<gene>
    <name evidence="1" type="ORF">WA1_14780</name>
</gene>
<dbReference type="Gene3D" id="2.160.20.80">
    <property type="entry name" value="E3 ubiquitin-protein ligase SopA"/>
    <property type="match status" value="1"/>
</dbReference>
<comment type="caution">
    <text evidence="1">The sequence shown here is derived from an EMBL/GenBank/DDBJ whole genome shotgun (WGS) entry which is preliminary data.</text>
</comment>
<dbReference type="InterPro" id="IPR051082">
    <property type="entry name" value="Pentapeptide-BTB/POZ_domain"/>
</dbReference>
<name>A0A139XF89_9CYAN</name>
<organism evidence="1 2">
    <name type="scientific">Scytonema hofmannii PCC 7110</name>
    <dbReference type="NCBI Taxonomy" id="128403"/>
    <lineage>
        <taxon>Bacteria</taxon>
        <taxon>Bacillati</taxon>
        <taxon>Cyanobacteriota</taxon>
        <taxon>Cyanophyceae</taxon>
        <taxon>Nostocales</taxon>
        <taxon>Scytonemataceae</taxon>
        <taxon>Scytonema</taxon>
    </lineage>
</organism>
<evidence type="ECO:0008006" key="3">
    <source>
        <dbReference type="Google" id="ProtNLM"/>
    </source>
</evidence>